<keyword evidence="3" id="KW-1185">Reference proteome</keyword>
<sequence>MNKTYGISGFGQIDVLYVNQNYLKTLPINLKSPSHKKVFLVPVQYKNKAIEKLVKQLYFSQLSYEEQQKTTVEHLPIAISYYQNTIKTFNYNDTKAEMISNPIIGILSNKLLFEEAAYLSNTGLSNPLKIPRTHHSQKVANQIFTKYDPETTIKLSTLHDIQQNMLDSLISGRNNFLFLVGILVFLNSVISYFLIVALFLTRKQELLTMKFLGWRLINRYLFLLSIVASIQIVAFICLFIAKAQLSVLLLYCFYITIDLFLIILMVYSYESKNLVLLLKKGEL</sequence>
<evidence type="ECO:0000313" key="3">
    <source>
        <dbReference type="Proteomes" id="UP000005388"/>
    </source>
</evidence>
<keyword evidence="1" id="KW-0812">Transmembrane</keyword>
<proteinExistence type="predicted"/>
<dbReference type="EMBL" id="AEUZ02000001">
    <property type="protein sequence ID" value="EHJ56452.1"/>
    <property type="molecule type" value="Genomic_DNA"/>
</dbReference>
<feature type="transmembrane region" description="Helical" evidence="1">
    <location>
        <begin position="247"/>
        <end position="269"/>
    </location>
</feature>
<dbReference type="eggNOG" id="COG4652">
    <property type="taxonomic scope" value="Bacteria"/>
</dbReference>
<feature type="transmembrane region" description="Helical" evidence="1">
    <location>
        <begin position="220"/>
        <end position="241"/>
    </location>
</feature>
<feature type="transmembrane region" description="Helical" evidence="1">
    <location>
        <begin position="176"/>
        <end position="200"/>
    </location>
</feature>
<comment type="caution">
    <text evidence="2">The sequence shown here is derived from an EMBL/GenBank/DDBJ whole genome shotgun (WGS) entry which is preliminary data.</text>
</comment>
<keyword evidence="1" id="KW-1133">Transmembrane helix</keyword>
<gene>
    <name evidence="2" type="ORF">STRUR_1933</name>
</gene>
<reference evidence="2 3" key="1">
    <citation type="journal article" date="2014" name="Int. J. Syst. Evol. Microbiol.">
        <title>Phylogenomics and the dynamic genome evolution of the genus Streptococcus.</title>
        <authorList>
            <consortium name="The Broad Institute Genome Sequencing Platform"/>
            <person name="Richards V.P."/>
            <person name="Palmer S.R."/>
            <person name="Pavinski Bitar P.D."/>
            <person name="Qin X."/>
            <person name="Weinstock G.M."/>
            <person name="Highlander S.K."/>
            <person name="Town C.D."/>
            <person name="Burne R.A."/>
            <person name="Stanhope M.J."/>
        </authorList>
    </citation>
    <scope>NUCLEOTIDE SEQUENCE [LARGE SCALE GENOMIC DNA]</scope>
    <source>
        <strain evidence="2 3">2285-97</strain>
    </source>
</reference>
<evidence type="ECO:0008006" key="4">
    <source>
        <dbReference type="Google" id="ProtNLM"/>
    </source>
</evidence>
<evidence type="ECO:0000256" key="1">
    <source>
        <dbReference type="SAM" id="Phobius"/>
    </source>
</evidence>
<evidence type="ECO:0000313" key="2">
    <source>
        <dbReference type="EMBL" id="EHJ56452.1"/>
    </source>
</evidence>
<dbReference type="AlphaFoldDB" id="G5KDR5"/>
<dbReference type="STRING" id="764291.STRUR_1933"/>
<protein>
    <recommendedName>
        <fullName evidence="4">Bacteriocin-associated integral membrane protein</fullName>
    </recommendedName>
</protein>
<organism evidence="2 3">
    <name type="scientific">Streptococcus urinalis 2285-97</name>
    <dbReference type="NCBI Taxonomy" id="764291"/>
    <lineage>
        <taxon>Bacteria</taxon>
        <taxon>Bacillati</taxon>
        <taxon>Bacillota</taxon>
        <taxon>Bacilli</taxon>
        <taxon>Lactobacillales</taxon>
        <taxon>Streptococcaceae</taxon>
        <taxon>Streptococcus</taxon>
    </lineage>
</organism>
<dbReference type="Proteomes" id="UP000005388">
    <property type="component" value="Unassembled WGS sequence"/>
</dbReference>
<accession>G5KDR5</accession>
<dbReference type="RefSeq" id="WP_006739210.1">
    <property type="nucleotide sequence ID" value="NZ_AEUZ02000001.1"/>
</dbReference>
<name>G5KDR5_9STRE</name>
<keyword evidence="1" id="KW-0472">Membrane</keyword>